<protein>
    <recommendedName>
        <fullName evidence="4">PRS2-like protein</fullName>
    </recommendedName>
</protein>
<feature type="transmembrane region" description="Helical" evidence="1">
    <location>
        <begin position="69"/>
        <end position="88"/>
    </location>
</feature>
<gene>
    <name evidence="2" type="ORF">ALQ51_04385</name>
</gene>
<dbReference type="Proteomes" id="UP000270524">
    <property type="component" value="Unassembled WGS sequence"/>
</dbReference>
<feature type="transmembrane region" description="Helical" evidence="1">
    <location>
        <begin position="44"/>
        <end position="62"/>
    </location>
</feature>
<feature type="transmembrane region" description="Helical" evidence="1">
    <location>
        <begin position="120"/>
        <end position="142"/>
    </location>
</feature>
<organism evidence="2 3">
    <name type="scientific">Pseudomonas cannabina</name>
    <dbReference type="NCBI Taxonomy" id="86840"/>
    <lineage>
        <taxon>Bacteria</taxon>
        <taxon>Pseudomonadati</taxon>
        <taxon>Pseudomonadota</taxon>
        <taxon>Gammaproteobacteria</taxon>
        <taxon>Pseudomonadales</taxon>
        <taxon>Pseudomonadaceae</taxon>
        <taxon>Pseudomonas</taxon>
    </lineage>
</organism>
<keyword evidence="1" id="KW-1133">Transmembrane helix</keyword>
<evidence type="ECO:0000256" key="1">
    <source>
        <dbReference type="SAM" id="Phobius"/>
    </source>
</evidence>
<dbReference type="PANTHER" id="PTHR28026:SF9">
    <property type="entry name" value="2-HYDROXY-PALMITIC ACID DIOXYGENASE MPO1"/>
    <property type="match status" value="1"/>
</dbReference>
<name>A0A3M3R603_PSECA</name>
<reference evidence="2 3" key="1">
    <citation type="submission" date="2018-08" db="EMBL/GenBank/DDBJ databases">
        <title>Recombination of ecologically and evolutionarily significant loci maintains genetic cohesion in the Pseudomonas syringae species complex.</title>
        <authorList>
            <person name="Dillon M."/>
            <person name="Thakur S."/>
            <person name="Almeida R.N.D."/>
            <person name="Weir B.S."/>
            <person name="Guttman D.S."/>
        </authorList>
    </citation>
    <scope>NUCLEOTIDE SEQUENCE [LARGE SCALE GENOMIC DNA]</scope>
    <source>
        <strain evidence="2 3">ICMP 15203</strain>
    </source>
</reference>
<dbReference type="GO" id="GO:0016020">
    <property type="term" value="C:membrane"/>
    <property type="evidence" value="ECO:0007669"/>
    <property type="project" value="GOC"/>
</dbReference>
<evidence type="ECO:0000313" key="3">
    <source>
        <dbReference type="Proteomes" id="UP000270524"/>
    </source>
</evidence>
<accession>A0A3M3R603</accession>
<keyword evidence="1" id="KW-0812">Transmembrane</keyword>
<evidence type="ECO:0008006" key="4">
    <source>
        <dbReference type="Google" id="ProtNLM"/>
    </source>
</evidence>
<dbReference type="InterPro" id="IPR009305">
    <property type="entry name" value="Mpo1-like"/>
</dbReference>
<dbReference type="PANTHER" id="PTHR28026">
    <property type="entry name" value="DUF962 DOMAIN PROTEIN (AFU_ORTHOLOGUE AFUA_8G05310)"/>
    <property type="match status" value="1"/>
</dbReference>
<feature type="transmembrane region" description="Helical" evidence="1">
    <location>
        <begin position="154"/>
        <end position="173"/>
    </location>
</feature>
<dbReference type="AlphaFoldDB" id="A0A3M3R603"/>
<evidence type="ECO:0000313" key="2">
    <source>
        <dbReference type="EMBL" id="RMN91756.1"/>
    </source>
</evidence>
<comment type="caution">
    <text evidence="2">The sequence shown here is derived from an EMBL/GenBank/DDBJ whole genome shotgun (WGS) entry which is preliminary data.</text>
</comment>
<keyword evidence="1" id="KW-0472">Membrane</keyword>
<feature type="transmembrane region" description="Helical" evidence="1">
    <location>
        <begin position="94"/>
        <end position="113"/>
    </location>
</feature>
<dbReference type="GO" id="GO:0046521">
    <property type="term" value="P:sphingoid catabolic process"/>
    <property type="evidence" value="ECO:0007669"/>
    <property type="project" value="TreeGrafter"/>
</dbReference>
<dbReference type="Pfam" id="PF06127">
    <property type="entry name" value="Mpo1-like"/>
    <property type="match status" value="1"/>
</dbReference>
<proteinExistence type="predicted"/>
<dbReference type="EMBL" id="RBPJ01000226">
    <property type="protein sequence ID" value="RMN91756.1"/>
    <property type="molecule type" value="Genomic_DNA"/>
</dbReference>
<sequence length="197" mass="21565">MRAIVLQRRYVNQTRLSSQAGIIMKTLVDHLSQYASYHRDSRNIVTHFVGIPLIVLAVAVLLSRPGWDIAGLWFSPAAVVTLASTVFYLKLDRALGLVMAGLLALCVWAGALVAQQATMVWLSAGVGLFVVGWIIQFIGHYYEGRKPAFIDDVTGLIIGPLFVVAELAFLMGLRKPLQHAIEERSGPVGRNVRKAAV</sequence>